<accession>A0A218VXA9</accession>
<comment type="similarity">
    <text evidence="2 6">Belongs to the plant self-incompatibility (S1) protein family.</text>
</comment>
<name>A0A218VXA9_PUNGR</name>
<keyword evidence="10" id="KW-1185">Reference proteome</keyword>
<evidence type="ECO:0000313" key="9">
    <source>
        <dbReference type="Proteomes" id="UP000197138"/>
    </source>
</evidence>
<keyword evidence="4 6" id="KW-0964">Secreted</keyword>
<dbReference type="Proteomes" id="UP000233551">
    <property type="component" value="Unassembled WGS sequence"/>
</dbReference>
<dbReference type="GO" id="GO:0005576">
    <property type="term" value="C:extracellular region"/>
    <property type="evidence" value="ECO:0007669"/>
    <property type="project" value="UniProtKB-SubCell"/>
</dbReference>
<evidence type="ECO:0000313" key="10">
    <source>
        <dbReference type="Proteomes" id="UP000233551"/>
    </source>
</evidence>
<evidence type="ECO:0000256" key="2">
    <source>
        <dbReference type="ARBA" id="ARBA00005581"/>
    </source>
</evidence>
<keyword evidence="5 6" id="KW-0732">Signal</keyword>
<dbReference type="InterPro" id="IPR010264">
    <property type="entry name" value="Self-incomp_S1"/>
</dbReference>
<reference evidence="8 10" key="3">
    <citation type="submission" date="2017-11" db="EMBL/GenBank/DDBJ databases">
        <title>De-novo sequencing of pomegranate (Punica granatum L.) genome.</title>
        <authorList>
            <person name="Akparov Z."/>
            <person name="Amiraslanov A."/>
            <person name="Hajiyeva S."/>
            <person name="Abbasov M."/>
            <person name="Kaur K."/>
            <person name="Hamwieh A."/>
            <person name="Solovyev V."/>
            <person name="Salamov A."/>
            <person name="Braich B."/>
            <person name="Kosarev P."/>
            <person name="Mahmoud A."/>
            <person name="Hajiyev E."/>
            <person name="Babayeva S."/>
            <person name="Izzatullayeva V."/>
            <person name="Mammadov A."/>
            <person name="Mammadov A."/>
            <person name="Sharifova S."/>
            <person name="Ojaghi J."/>
            <person name="Eynullazada K."/>
            <person name="Bayramov B."/>
            <person name="Abdulazimova A."/>
            <person name="Shahmuradov I."/>
        </authorList>
    </citation>
    <scope>NUCLEOTIDE SEQUENCE [LARGE SCALE GENOMIC DNA]</scope>
    <source>
        <strain evidence="8">AG2017</strain>
        <strain evidence="10">cv. AG2017</strain>
        <tissue evidence="8">Leaf</tissue>
    </source>
</reference>
<protein>
    <recommendedName>
        <fullName evidence="6">S-protein homolog</fullName>
    </recommendedName>
</protein>
<organism evidence="7 9">
    <name type="scientific">Punica granatum</name>
    <name type="common">Pomegranate</name>
    <dbReference type="NCBI Taxonomy" id="22663"/>
    <lineage>
        <taxon>Eukaryota</taxon>
        <taxon>Viridiplantae</taxon>
        <taxon>Streptophyta</taxon>
        <taxon>Embryophyta</taxon>
        <taxon>Tracheophyta</taxon>
        <taxon>Spermatophyta</taxon>
        <taxon>Magnoliopsida</taxon>
        <taxon>eudicotyledons</taxon>
        <taxon>Gunneridae</taxon>
        <taxon>Pentapetalae</taxon>
        <taxon>rosids</taxon>
        <taxon>malvids</taxon>
        <taxon>Myrtales</taxon>
        <taxon>Lythraceae</taxon>
        <taxon>Punica</taxon>
    </lineage>
</organism>
<dbReference type="OrthoDB" id="1748698at2759"/>
<evidence type="ECO:0000256" key="5">
    <source>
        <dbReference type="ARBA" id="ARBA00022729"/>
    </source>
</evidence>
<reference evidence="7" key="2">
    <citation type="submission" date="2017-06" db="EMBL/GenBank/DDBJ databases">
        <title>The pomegranate genome and the genomics of punicalagin biosynthesis.</title>
        <authorList>
            <person name="Xu C."/>
        </authorList>
    </citation>
    <scope>NUCLEOTIDE SEQUENCE [LARGE SCALE GENOMIC DNA]</scope>
    <source>
        <tissue evidence="7">Fresh leaf</tissue>
    </source>
</reference>
<comment type="caution">
    <text evidence="7">The sequence shown here is derived from an EMBL/GenBank/DDBJ whole genome shotgun (WGS) entry which is preliminary data.</text>
</comment>
<gene>
    <name evidence="7" type="ORF">CDL15_Pgr008793</name>
    <name evidence="8" type="ORF">CRG98_048515</name>
</gene>
<keyword evidence="3 6" id="KW-0713">Self-incompatibility</keyword>
<dbReference type="PANTHER" id="PTHR31232:SF149">
    <property type="entry name" value="S-PROTEIN HOMOLOG"/>
    <property type="match status" value="1"/>
</dbReference>
<evidence type="ECO:0000256" key="6">
    <source>
        <dbReference type="RuleBase" id="RU367044"/>
    </source>
</evidence>
<evidence type="ECO:0000256" key="3">
    <source>
        <dbReference type="ARBA" id="ARBA00022471"/>
    </source>
</evidence>
<dbReference type="Pfam" id="PF05938">
    <property type="entry name" value="Self-incomp_S1"/>
    <property type="match status" value="1"/>
</dbReference>
<feature type="chain" id="PRO_5014071543" description="S-protein homolog" evidence="6">
    <location>
        <begin position="31"/>
        <end position="149"/>
    </location>
</feature>
<reference evidence="9" key="1">
    <citation type="journal article" date="2017" name="Plant J.">
        <title>The pomegranate (Punica granatum L.) genome and the genomics of punicalagin biosynthesis.</title>
        <authorList>
            <person name="Qin G."/>
            <person name="Xu C."/>
            <person name="Ming R."/>
            <person name="Tang H."/>
            <person name="Guyot R."/>
            <person name="Kramer E.M."/>
            <person name="Hu Y."/>
            <person name="Yi X."/>
            <person name="Qi Y."/>
            <person name="Xu X."/>
            <person name="Gao Z."/>
            <person name="Pan H."/>
            <person name="Jian J."/>
            <person name="Tian Y."/>
            <person name="Yue Z."/>
            <person name="Xu Y."/>
        </authorList>
    </citation>
    <scope>NUCLEOTIDE SEQUENCE [LARGE SCALE GENOMIC DNA]</scope>
    <source>
        <strain evidence="9">cv. Dabenzi</strain>
    </source>
</reference>
<dbReference type="GO" id="GO:0060320">
    <property type="term" value="P:rejection of self pollen"/>
    <property type="evidence" value="ECO:0007669"/>
    <property type="project" value="UniProtKB-KW"/>
</dbReference>
<comment type="subcellular location">
    <subcellularLocation>
        <location evidence="1 6">Secreted</location>
    </subcellularLocation>
</comment>
<dbReference type="EMBL" id="PGOL01009186">
    <property type="protein sequence ID" value="PKI31096.1"/>
    <property type="molecule type" value="Genomic_DNA"/>
</dbReference>
<dbReference type="PANTHER" id="PTHR31232">
    <property type="match status" value="1"/>
</dbReference>
<proteinExistence type="inferred from homology"/>
<dbReference type="Proteomes" id="UP000197138">
    <property type="component" value="Unassembled WGS sequence"/>
</dbReference>
<sequence length="149" mass="16739">MGSTFAKRRGVVVVLLAVALSVLTDHTCDGQEKPEPGQGEDYHVKIINALSESAVLTVNCWRADRGHADDLGSQEIYSLADYTFDIHADNTFLTTYKCRFDWLHESHEFLIFYHARDMIRGIELVWSITSSGPCVFNNSSGGTICYEWS</sequence>
<dbReference type="EMBL" id="MTKT01005615">
    <property type="protein sequence ID" value="OWM65204.1"/>
    <property type="molecule type" value="Genomic_DNA"/>
</dbReference>
<dbReference type="GeneID" id="116213620"/>
<evidence type="ECO:0000256" key="1">
    <source>
        <dbReference type="ARBA" id="ARBA00004613"/>
    </source>
</evidence>
<evidence type="ECO:0000313" key="7">
    <source>
        <dbReference type="EMBL" id="OWM65204.1"/>
    </source>
</evidence>
<feature type="signal peptide" evidence="6">
    <location>
        <begin position="1"/>
        <end position="30"/>
    </location>
</feature>
<dbReference type="AlphaFoldDB" id="A0A218VXA9"/>
<evidence type="ECO:0000313" key="8">
    <source>
        <dbReference type="EMBL" id="PKI31096.1"/>
    </source>
</evidence>
<evidence type="ECO:0000256" key="4">
    <source>
        <dbReference type="ARBA" id="ARBA00022525"/>
    </source>
</evidence>